<evidence type="ECO:0000256" key="10">
    <source>
        <dbReference type="SAM" id="SignalP"/>
    </source>
</evidence>
<keyword evidence="7" id="KW-0119">Carbohydrate metabolism</keyword>
<evidence type="ECO:0000313" key="11">
    <source>
        <dbReference type="EMBL" id="CAI4020616.1"/>
    </source>
</evidence>
<dbReference type="PANTHER" id="PTHR33753:SF2">
    <property type="entry name" value="GLYCOSIDE HYDROLASE FAMILY 7 PROTEIN"/>
    <property type="match status" value="1"/>
</dbReference>
<feature type="signal peptide" evidence="10">
    <location>
        <begin position="1"/>
        <end position="20"/>
    </location>
</feature>
<evidence type="ECO:0000256" key="1">
    <source>
        <dbReference type="ARBA" id="ARBA00001641"/>
    </source>
</evidence>
<keyword evidence="4 10" id="KW-0732">Signal</keyword>
<keyword evidence="5" id="KW-0378">Hydrolase</keyword>
<dbReference type="EMBL" id="CAMXCT030006822">
    <property type="protein sequence ID" value="CAL4807928.1"/>
    <property type="molecule type" value="Genomic_DNA"/>
</dbReference>
<dbReference type="EC" id="3.2.1.91" evidence="3"/>
<reference evidence="11" key="1">
    <citation type="submission" date="2022-10" db="EMBL/GenBank/DDBJ databases">
        <authorList>
            <person name="Chen Y."/>
            <person name="Dougan E. K."/>
            <person name="Chan C."/>
            <person name="Rhodes N."/>
            <person name="Thang M."/>
        </authorList>
    </citation>
    <scope>NUCLEOTIDE SEQUENCE</scope>
</reference>
<dbReference type="InterPro" id="IPR013320">
    <property type="entry name" value="ConA-like_dom_sf"/>
</dbReference>
<protein>
    <recommendedName>
        <fullName evidence="3">cellulose 1,4-beta-cellobiosidase (non-reducing end)</fullName>
        <ecNumber evidence="3">3.2.1.91</ecNumber>
    </recommendedName>
</protein>
<dbReference type="GO" id="GO:0030245">
    <property type="term" value="P:cellulose catabolic process"/>
    <property type="evidence" value="ECO:0007669"/>
    <property type="project" value="UniProtKB-KW"/>
</dbReference>
<evidence type="ECO:0000256" key="6">
    <source>
        <dbReference type="ARBA" id="ARBA00023001"/>
    </source>
</evidence>
<dbReference type="PANTHER" id="PTHR33753">
    <property type="entry name" value="1,4-BETA-D-GLUCAN CELLOBIOHYDROLASE B"/>
    <property type="match status" value="1"/>
</dbReference>
<organism evidence="11">
    <name type="scientific">Cladocopium goreaui</name>
    <dbReference type="NCBI Taxonomy" id="2562237"/>
    <lineage>
        <taxon>Eukaryota</taxon>
        <taxon>Sar</taxon>
        <taxon>Alveolata</taxon>
        <taxon>Dinophyceae</taxon>
        <taxon>Suessiales</taxon>
        <taxon>Symbiodiniaceae</taxon>
        <taxon>Cladocopium</taxon>
    </lineage>
</organism>
<keyword evidence="6" id="KW-0136">Cellulose degradation</keyword>
<gene>
    <name evidence="11" type="ORF">C1SCF055_LOCUS45019</name>
</gene>
<evidence type="ECO:0000313" key="13">
    <source>
        <dbReference type="Proteomes" id="UP001152797"/>
    </source>
</evidence>
<reference evidence="12 13" key="2">
    <citation type="submission" date="2024-05" db="EMBL/GenBank/DDBJ databases">
        <authorList>
            <person name="Chen Y."/>
            <person name="Shah S."/>
            <person name="Dougan E. K."/>
            <person name="Thang M."/>
            <person name="Chan C."/>
        </authorList>
    </citation>
    <scope>NUCLEOTIDE SEQUENCE [LARGE SCALE GENOMIC DNA]</scope>
</reference>
<keyword evidence="13" id="KW-1185">Reference proteome</keyword>
<accession>A0A9P1M4D5</accession>
<name>A0A9P1M4D5_9DINO</name>
<feature type="chain" id="PRO_5043273224" description="cellulose 1,4-beta-cellobiosidase (non-reducing end)" evidence="10">
    <location>
        <begin position="21"/>
        <end position="327"/>
    </location>
</feature>
<comment type="caution">
    <text evidence="11">The sequence shown here is derived from an EMBL/GenBank/DDBJ whole genome shotgun (WGS) entry which is preliminary data.</text>
</comment>
<comment type="catalytic activity">
    <reaction evidence="1">
        <text>Hydrolysis of (1-&gt;4)-beta-D-glucosidic linkages in cellulose and cellotetraose, releasing cellobiose from the non-reducing ends of the chains.</text>
        <dbReference type="EC" id="3.2.1.91"/>
    </reaction>
</comment>
<evidence type="ECO:0000256" key="9">
    <source>
        <dbReference type="ARBA" id="ARBA00023326"/>
    </source>
</evidence>
<sequence length="327" mass="35147">MTRRMSIVTGLLLDVAVASSMNATLRGAWPGTEGAVCPGSIGLSGHGSIQMTNAFWNKPYDPAGEVEVNNGVISVQMKGRTYFSNSCVPGSFSQNRYAELNLLNKRISWTTNVAAAGCGCNAAFYLASLPQNSQVSGCKDFYCDANSVCGVRCSEIDLQEANKHAFHSVLHMAEDGSGVGLGYGGGGSGWNSHRDWTKEQYGPGSSCINTNNPFRVEVSFPVNNVNGKVKLQAMITKVSQDGCTLEASVEMDSYHFNGRSSADELTEALEKGMTPIVSYWSAPDMLWMDGQGADHLGPCQEDNPDLCGESVQFYDFAVEGLPFPLRI</sequence>
<dbReference type="InterPro" id="IPR037019">
    <property type="entry name" value="Glyco_hydro_7_sf"/>
</dbReference>
<keyword evidence="8" id="KW-0326">Glycosidase</keyword>
<dbReference type="Proteomes" id="UP001152797">
    <property type="component" value="Unassembled WGS sequence"/>
</dbReference>
<evidence type="ECO:0000256" key="7">
    <source>
        <dbReference type="ARBA" id="ARBA00023277"/>
    </source>
</evidence>
<dbReference type="GO" id="GO:0016162">
    <property type="term" value="F:cellulose 1,4-beta-cellobiosidase activity"/>
    <property type="evidence" value="ECO:0007669"/>
    <property type="project" value="UniProtKB-EC"/>
</dbReference>
<evidence type="ECO:0000313" key="12">
    <source>
        <dbReference type="EMBL" id="CAL4807928.1"/>
    </source>
</evidence>
<evidence type="ECO:0000256" key="2">
    <source>
        <dbReference type="ARBA" id="ARBA00006044"/>
    </source>
</evidence>
<dbReference type="InterPro" id="IPR001722">
    <property type="entry name" value="Glyco_hydro_7"/>
</dbReference>
<dbReference type="EMBL" id="CAMXCT020006822">
    <property type="protein sequence ID" value="CAL1173991.1"/>
    <property type="molecule type" value="Genomic_DNA"/>
</dbReference>
<evidence type="ECO:0000256" key="3">
    <source>
        <dbReference type="ARBA" id="ARBA00012561"/>
    </source>
</evidence>
<dbReference type="Gene3D" id="2.70.100.10">
    <property type="entry name" value="Glycoside hydrolase, family 7, domain"/>
    <property type="match status" value="1"/>
</dbReference>
<dbReference type="EMBL" id="CAMXCT010006822">
    <property type="protein sequence ID" value="CAI4020616.1"/>
    <property type="molecule type" value="Genomic_DNA"/>
</dbReference>
<dbReference type="SUPFAM" id="SSF49899">
    <property type="entry name" value="Concanavalin A-like lectins/glucanases"/>
    <property type="match status" value="1"/>
</dbReference>
<proteinExistence type="inferred from homology"/>
<dbReference type="AlphaFoldDB" id="A0A9P1M4D5"/>
<evidence type="ECO:0000256" key="8">
    <source>
        <dbReference type="ARBA" id="ARBA00023295"/>
    </source>
</evidence>
<evidence type="ECO:0000256" key="4">
    <source>
        <dbReference type="ARBA" id="ARBA00022729"/>
    </source>
</evidence>
<keyword evidence="9" id="KW-0624">Polysaccharide degradation</keyword>
<dbReference type="OrthoDB" id="412382at2759"/>
<comment type="similarity">
    <text evidence="2">Belongs to the glycosyl hydrolase 7 (cellulase C) family.</text>
</comment>
<evidence type="ECO:0000256" key="5">
    <source>
        <dbReference type="ARBA" id="ARBA00022801"/>
    </source>
</evidence>